<accession>A0A0A9G275</accession>
<sequence>MMHKSMFQYSWLLKVQLPFEEHLNKVTINIIQQNPKSL</sequence>
<evidence type="ECO:0000313" key="1">
    <source>
        <dbReference type="EMBL" id="JAE19185.1"/>
    </source>
</evidence>
<proteinExistence type="predicted"/>
<protein>
    <submittedName>
        <fullName evidence="1">Uncharacterized protein</fullName>
    </submittedName>
</protein>
<reference evidence="1" key="1">
    <citation type="submission" date="2014-09" db="EMBL/GenBank/DDBJ databases">
        <authorList>
            <person name="Magalhaes I.L.F."/>
            <person name="Oliveira U."/>
            <person name="Santos F.R."/>
            <person name="Vidigal T.H.D.A."/>
            <person name="Brescovit A.D."/>
            <person name="Santos A.J."/>
        </authorList>
    </citation>
    <scope>NUCLEOTIDE SEQUENCE</scope>
    <source>
        <tissue evidence="1">Shoot tissue taken approximately 20 cm above the soil surface</tissue>
    </source>
</reference>
<name>A0A0A9G275_ARUDO</name>
<organism evidence="1">
    <name type="scientific">Arundo donax</name>
    <name type="common">Giant reed</name>
    <name type="synonym">Donax arundinaceus</name>
    <dbReference type="NCBI Taxonomy" id="35708"/>
    <lineage>
        <taxon>Eukaryota</taxon>
        <taxon>Viridiplantae</taxon>
        <taxon>Streptophyta</taxon>
        <taxon>Embryophyta</taxon>
        <taxon>Tracheophyta</taxon>
        <taxon>Spermatophyta</taxon>
        <taxon>Magnoliopsida</taxon>
        <taxon>Liliopsida</taxon>
        <taxon>Poales</taxon>
        <taxon>Poaceae</taxon>
        <taxon>PACMAD clade</taxon>
        <taxon>Arundinoideae</taxon>
        <taxon>Arundineae</taxon>
        <taxon>Arundo</taxon>
    </lineage>
</organism>
<reference evidence="1" key="2">
    <citation type="journal article" date="2015" name="Data Brief">
        <title>Shoot transcriptome of the giant reed, Arundo donax.</title>
        <authorList>
            <person name="Barrero R.A."/>
            <person name="Guerrero F.D."/>
            <person name="Moolhuijzen P."/>
            <person name="Goolsby J.A."/>
            <person name="Tidwell J."/>
            <person name="Bellgard S.E."/>
            <person name="Bellgard M.I."/>
        </authorList>
    </citation>
    <scope>NUCLEOTIDE SEQUENCE</scope>
    <source>
        <tissue evidence="1">Shoot tissue taken approximately 20 cm above the soil surface</tissue>
    </source>
</reference>
<dbReference type="AlphaFoldDB" id="A0A0A9G275"/>
<dbReference type="EMBL" id="GBRH01178711">
    <property type="protein sequence ID" value="JAE19185.1"/>
    <property type="molecule type" value="Transcribed_RNA"/>
</dbReference>